<protein>
    <submittedName>
        <fullName evidence="1">Uncharacterized protein</fullName>
    </submittedName>
</protein>
<dbReference type="Proteomes" id="UP000681967">
    <property type="component" value="Unassembled WGS sequence"/>
</dbReference>
<dbReference type="InterPro" id="IPR036869">
    <property type="entry name" value="J_dom_sf"/>
</dbReference>
<sequence>GVLAEGLSSKYYKGGFDPKMNRREAALILGIR</sequence>
<dbReference type="AlphaFoldDB" id="A0A8S2VT90"/>
<accession>A0A8S2VT90</accession>
<name>A0A8S2VT90_9BILA</name>
<feature type="non-terminal residue" evidence="1">
    <location>
        <position position="1"/>
    </location>
</feature>
<evidence type="ECO:0000313" key="4">
    <source>
        <dbReference type="EMBL" id="CAF4980278.1"/>
    </source>
</evidence>
<proteinExistence type="predicted"/>
<evidence type="ECO:0000313" key="1">
    <source>
        <dbReference type="EMBL" id="CAF4407238.1"/>
    </source>
</evidence>
<dbReference type="EMBL" id="CAJOBJ010199969">
    <property type="protein sequence ID" value="CAF4980278.1"/>
    <property type="molecule type" value="Genomic_DNA"/>
</dbReference>
<evidence type="ECO:0000313" key="3">
    <source>
        <dbReference type="EMBL" id="CAF4775520.1"/>
    </source>
</evidence>
<dbReference type="EMBL" id="CAJOBH010057086">
    <property type="protein sequence ID" value="CAF4407238.1"/>
    <property type="molecule type" value="Genomic_DNA"/>
</dbReference>
<dbReference type="Gene3D" id="1.10.287.110">
    <property type="entry name" value="DnaJ domain"/>
    <property type="match status" value="1"/>
</dbReference>
<dbReference type="EMBL" id="CAJOBH010134624">
    <property type="protein sequence ID" value="CAF4775520.1"/>
    <property type="molecule type" value="Genomic_DNA"/>
</dbReference>
<evidence type="ECO:0000313" key="5">
    <source>
        <dbReference type="Proteomes" id="UP000681967"/>
    </source>
</evidence>
<dbReference type="Proteomes" id="UP000681720">
    <property type="component" value="Unassembled WGS sequence"/>
</dbReference>
<evidence type="ECO:0000313" key="2">
    <source>
        <dbReference type="EMBL" id="CAF4547014.1"/>
    </source>
</evidence>
<gene>
    <name evidence="1" type="ORF">BYL167_LOCUS31822</name>
    <name evidence="3" type="ORF">BYL167_LOCUS47089</name>
    <name evidence="2" type="ORF">GIL414_LOCUS36679</name>
    <name evidence="4" type="ORF">GIL414_LOCUS55986</name>
</gene>
<reference evidence="1" key="1">
    <citation type="submission" date="2021-02" db="EMBL/GenBank/DDBJ databases">
        <authorList>
            <person name="Nowell W R."/>
        </authorList>
    </citation>
    <scope>NUCLEOTIDE SEQUENCE</scope>
</reference>
<dbReference type="EMBL" id="CAJOBJ010091913">
    <property type="protein sequence ID" value="CAF4547014.1"/>
    <property type="molecule type" value="Genomic_DNA"/>
</dbReference>
<comment type="caution">
    <text evidence="1">The sequence shown here is derived from an EMBL/GenBank/DDBJ whole genome shotgun (WGS) entry which is preliminary data.</text>
</comment>
<organism evidence="1 5">
    <name type="scientific">Rotaria magnacalcarata</name>
    <dbReference type="NCBI Taxonomy" id="392030"/>
    <lineage>
        <taxon>Eukaryota</taxon>
        <taxon>Metazoa</taxon>
        <taxon>Spiralia</taxon>
        <taxon>Gnathifera</taxon>
        <taxon>Rotifera</taxon>
        <taxon>Eurotatoria</taxon>
        <taxon>Bdelloidea</taxon>
        <taxon>Philodinida</taxon>
        <taxon>Philodinidae</taxon>
        <taxon>Rotaria</taxon>
    </lineage>
</organism>